<comment type="caution">
    <text evidence="4">The sequence shown here is derived from an EMBL/GenBank/DDBJ whole genome shotgun (WGS) entry which is preliminary data.</text>
</comment>
<dbReference type="SUPFAM" id="SSF56925">
    <property type="entry name" value="OMPA-like"/>
    <property type="match status" value="1"/>
</dbReference>
<dbReference type="InterPro" id="IPR027385">
    <property type="entry name" value="Beta-barrel_OMP"/>
</dbReference>
<keyword evidence="1 2" id="KW-0732">Signal</keyword>
<dbReference type="EMBL" id="JAPDDR010000006">
    <property type="protein sequence ID" value="MCW1914429.1"/>
    <property type="molecule type" value="Genomic_DNA"/>
</dbReference>
<evidence type="ECO:0000313" key="5">
    <source>
        <dbReference type="Proteomes" id="UP001165653"/>
    </source>
</evidence>
<dbReference type="Pfam" id="PF13505">
    <property type="entry name" value="OMP_b-brl"/>
    <property type="match status" value="1"/>
</dbReference>
<gene>
    <name evidence="4" type="ORF">OJ996_12645</name>
</gene>
<sequence length="192" mass="20602">MKSIATLALALALGSQAYAGEVTSNTTSSYSAPAESSSLWSWFVGGSAGYLLDNEEEFYTLHVGAKIGESGPLTHSLYLEGGWAEFETFPFDTEIIPVTLNYKLDYAINDRLSIYGGAGVGAAFVDTEVGPFSDDSVELTAQVFAGVGYDVTSNFQLFGGARWIWVDDSEIFNVPVEVGDDVGLELGARFKF</sequence>
<reference evidence="4" key="1">
    <citation type="submission" date="2022-10" db="EMBL/GenBank/DDBJ databases">
        <title>Luteolibacter sp. GHJ8, whole genome shotgun sequencing project.</title>
        <authorList>
            <person name="Zhao G."/>
            <person name="Shen L."/>
        </authorList>
    </citation>
    <scope>NUCLEOTIDE SEQUENCE</scope>
    <source>
        <strain evidence="4">GHJ8</strain>
    </source>
</reference>
<dbReference type="RefSeq" id="WP_264513957.1">
    <property type="nucleotide sequence ID" value="NZ_JAPDDR010000006.1"/>
</dbReference>
<accession>A0ABT3G4K8</accession>
<feature type="domain" description="Outer membrane protein beta-barrel" evidence="3">
    <location>
        <begin position="6"/>
        <end position="187"/>
    </location>
</feature>
<protein>
    <submittedName>
        <fullName evidence="4">Outer membrane beta-barrel protein</fullName>
    </submittedName>
</protein>
<evidence type="ECO:0000256" key="2">
    <source>
        <dbReference type="SAM" id="SignalP"/>
    </source>
</evidence>
<feature type="signal peptide" evidence="2">
    <location>
        <begin position="1"/>
        <end position="19"/>
    </location>
</feature>
<evidence type="ECO:0000313" key="4">
    <source>
        <dbReference type="EMBL" id="MCW1914429.1"/>
    </source>
</evidence>
<feature type="chain" id="PRO_5045288239" evidence="2">
    <location>
        <begin position="20"/>
        <end position="192"/>
    </location>
</feature>
<evidence type="ECO:0000256" key="1">
    <source>
        <dbReference type="ARBA" id="ARBA00022729"/>
    </source>
</evidence>
<proteinExistence type="predicted"/>
<dbReference type="InterPro" id="IPR011250">
    <property type="entry name" value="OMP/PagP_B-barrel"/>
</dbReference>
<organism evidence="4 5">
    <name type="scientific">Luteolibacter rhizosphaerae</name>
    <dbReference type="NCBI Taxonomy" id="2989719"/>
    <lineage>
        <taxon>Bacteria</taxon>
        <taxon>Pseudomonadati</taxon>
        <taxon>Verrucomicrobiota</taxon>
        <taxon>Verrucomicrobiia</taxon>
        <taxon>Verrucomicrobiales</taxon>
        <taxon>Verrucomicrobiaceae</taxon>
        <taxon>Luteolibacter</taxon>
    </lineage>
</organism>
<name>A0ABT3G4K8_9BACT</name>
<keyword evidence="5" id="KW-1185">Reference proteome</keyword>
<dbReference type="Gene3D" id="2.40.160.20">
    <property type="match status" value="1"/>
</dbReference>
<evidence type="ECO:0000259" key="3">
    <source>
        <dbReference type="Pfam" id="PF13505"/>
    </source>
</evidence>
<dbReference type="Proteomes" id="UP001165653">
    <property type="component" value="Unassembled WGS sequence"/>
</dbReference>